<reference evidence="1 2" key="1">
    <citation type="submission" date="2021-06" db="EMBL/GenBank/DDBJ databases">
        <authorList>
            <person name="Palmer J.M."/>
        </authorList>
    </citation>
    <scope>NUCLEOTIDE SEQUENCE [LARGE SCALE GENOMIC DNA]</scope>
    <source>
        <strain evidence="1 2">XC_2019</strain>
        <tissue evidence="1">Muscle</tissue>
    </source>
</reference>
<dbReference type="Proteomes" id="UP001434883">
    <property type="component" value="Unassembled WGS sequence"/>
</dbReference>
<evidence type="ECO:0000313" key="2">
    <source>
        <dbReference type="Proteomes" id="UP001434883"/>
    </source>
</evidence>
<protein>
    <submittedName>
        <fullName evidence="1">Uncharacterized protein</fullName>
    </submittedName>
</protein>
<sequence length="93" mass="9824">GSIDEKHGDGGSFTASLCHLCLFCGLTLLCSQPAVLLQVQQTAVYRNSCLPCTNDIHAAAFAHNMTSLHTSPLCLAVTVDSAHRHARACVSQS</sequence>
<feature type="non-terminal residue" evidence="1">
    <location>
        <position position="1"/>
    </location>
</feature>
<keyword evidence="2" id="KW-1185">Reference proteome</keyword>
<organism evidence="1 2">
    <name type="scientific">Xenoophorus captivus</name>
    <dbReference type="NCBI Taxonomy" id="1517983"/>
    <lineage>
        <taxon>Eukaryota</taxon>
        <taxon>Metazoa</taxon>
        <taxon>Chordata</taxon>
        <taxon>Craniata</taxon>
        <taxon>Vertebrata</taxon>
        <taxon>Euteleostomi</taxon>
        <taxon>Actinopterygii</taxon>
        <taxon>Neopterygii</taxon>
        <taxon>Teleostei</taxon>
        <taxon>Neoteleostei</taxon>
        <taxon>Acanthomorphata</taxon>
        <taxon>Ovalentaria</taxon>
        <taxon>Atherinomorphae</taxon>
        <taxon>Cyprinodontiformes</taxon>
        <taxon>Goodeidae</taxon>
        <taxon>Xenoophorus</taxon>
    </lineage>
</organism>
<gene>
    <name evidence="1" type="ORF">XENOCAPTIV_003317</name>
</gene>
<name>A0ABV0QHC6_9TELE</name>
<comment type="caution">
    <text evidence="1">The sequence shown here is derived from an EMBL/GenBank/DDBJ whole genome shotgun (WGS) entry which is preliminary data.</text>
</comment>
<proteinExistence type="predicted"/>
<accession>A0ABV0QHC6</accession>
<dbReference type="EMBL" id="JAHRIN010009745">
    <property type="protein sequence ID" value="MEQ2194811.1"/>
    <property type="molecule type" value="Genomic_DNA"/>
</dbReference>
<evidence type="ECO:0000313" key="1">
    <source>
        <dbReference type="EMBL" id="MEQ2194811.1"/>
    </source>
</evidence>